<accession>A0ACC6TRA5</accession>
<dbReference type="EMBL" id="JZWS03000025">
    <property type="protein sequence ID" value="MEW9492362.1"/>
    <property type="molecule type" value="Genomic_DNA"/>
</dbReference>
<comment type="caution">
    <text evidence="1">The sequence shown here is derived from an EMBL/GenBank/DDBJ whole genome shotgun (WGS) entry which is preliminary data.</text>
</comment>
<sequence>MPPEILQPVFSYSWPVVFGVFALSGFILGWTAQRGNYCFVNAMTSIFTVRSFERFGALLILFGLSALGCGLLVAAGVVPAYDQYYFNYFAGWYILVGSFIFGFGAALAGGCNLSMLYRAASGYVQNWIELFGMMIGTYIFAVGIWPFQLYTMEKGIFSTTSGGYVEYVPYLLFHSVSGTAVLLTSLLFGVPLISLGIYLQRYTRAKWSGKGGGFTSFSMSLNRALPVKSFGGNFPSPTPQPSGGLRLSQEVKDLLLLRKPYGTNLSTVILALDMIMVFLIGAGYTFNYLVITSSDGGRFFEYILMLAGVHLFLNTPWFSDSLSIVDASTLMVVMLCVGAFASSYLSGDFKIRIPREKKRLLIGFVGGMLVGIGVRMALGCNVGLMWTNFAQLGYDGIIFLFGMLGGVYLAVKVQERL</sequence>
<evidence type="ECO:0000313" key="1">
    <source>
        <dbReference type="EMBL" id="MEW9492362.1"/>
    </source>
</evidence>
<dbReference type="Proteomes" id="UP000053480">
    <property type="component" value="Unassembled WGS sequence"/>
</dbReference>
<name>A0ACC6TRA5_9CREN</name>
<proteinExistence type="predicted"/>
<reference evidence="1" key="1">
    <citation type="submission" date="2024-07" db="EMBL/GenBank/DDBJ databases">
        <title>Metagenome and Metagenome-Assembled Genomes of Archaea from a hot spring from the geothermal field of Los Azufres, Mexico.</title>
        <authorList>
            <person name="Marin-Paredes R."/>
            <person name="Martinez-Romero E."/>
            <person name="Servin-Garciduenas L.E."/>
        </authorList>
    </citation>
    <scope>NUCLEOTIDE SEQUENCE</scope>
    <source>
        <strain evidence="1">AZ1-454</strain>
    </source>
</reference>
<protein>
    <submittedName>
        <fullName evidence="1">YeeE/YedE family protein</fullName>
    </submittedName>
</protein>
<gene>
    <name evidence="1" type="ORF">TQ35_0009225</name>
</gene>
<organism evidence="1 2">
    <name type="scientific">Candidatus Aramenus sulfurataquae</name>
    <dbReference type="NCBI Taxonomy" id="1326980"/>
    <lineage>
        <taxon>Archaea</taxon>
        <taxon>Thermoproteota</taxon>
        <taxon>Thermoprotei</taxon>
        <taxon>Sulfolobales</taxon>
        <taxon>Sulfolobaceae</taxon>
        <taxon>Candidatus Aramenus</taxon>
    </lineage>
</organism>
<evidence type="ECO:0000313" key="2">
    <source>
        <dbReference type="Proteomes" id="UP000053480"/>
    </source>
</evidence>